<dbReference type="RefSeq" id="WP_074553980.1">
    <property type="nucleotide sequence ID" value="NZ_CP119563.1"/>
</dbReference>
<dbReference type="SUPFAM" id="SSF56524">
    <property type="entry name" value="Oxidoreductase molybdopterin-binding domain"/>
    <property type="match status" value="1"/>
</dbReference>
<evidence type="ECO:0000313" key="2">
    <source>
        <dbReference type="EMBL" id="SDF30035.1"/>
    </source>
</evidence>
<evidence type="ECO:0000313" key="3">
    <source>
        <dbReference type="Proteomes" id="UP000183812"/>
    </source>
</evidence>
<reference evidence="2 3" key="1">
    <citation type="submission" date="2016-10" db="EMBL/GenBank/DDBJ databases">
        <authorList>
            <person name="de Groot N.N."/>
        </authorList>
    </citation>
    <scope>NUCLEOTIDE SEQUENCE [LARGE SCALE GENOMIC DNA]</scope>
    <source>
        <strain evidence="3">DSM 938 / 37b4</strain>
    </source>
</reference>
<dbReference type="EMBL" id="FNAY01000009">
    <property type="protein sequence ID" value="SDF30035.1"/>
    <property type="molecule type" value="Genomic_DNA"/>
</dbReference>
<sequence length="188" mass="19814">MPIFTKTAKAVLILSRFLLVAAGLALPAQSALAESAAPAPAAALPAPTGPVMLTVTGRIAGTDGIGMARFDAAMLAALPRREFATSTIWTEGVQSFSGVELPSLIDHLGVTGGTLKITAVNDYSVQIPVSEVVAGGALLADLRDGKPMKVRDKGPLWLVYPYDSAPEFRNEVVYSRSVWQVDRIEVLP</sequence>
<proteinExistence type="predicted"/>
<dbReference type="OrthoDB" id="9798763at2"/>
<keyword evidence="1" id="KW-0732">Signal</keyword>
<dbReference type="Gene3D" id="3.90.420.10">
    <property type="entry name" value="Oxidoreductase, molybdopterin-binding domain"/>
    <property type="match status" value="1"/>
</dbReference>
<evidence type="ECO:0008006" key="4">
    <source>
        <dbReference type="Google" id="ProtNLM"/>
    </source>
</evidence>
<feature type="signal peptide" evidence="1">
    <location>
        <begin position="1"/>
        <end position="33"/>
    </location>
</feature>
<organism evidence="2 3">
    <name type="scientific">Rhodobacter capsulatus</name>
    <name type="common">Rhodopseudomonas capsulata</name>
    <dbReference type="NCBI Taxonomy" id="1061"/>
    <lineage>
        <taxon>Bacteria</taxon>
        <taxon>Pseudomonadati</taxon>
        <taxon>Pseudomonadota</taxon>
        <taxon>Alphaproteobacteria</taxon>
        <taxon>Rhodobacterales</taxon>
        <taxon>Rhodobacter group</taxon>
        <taxon>Rhodobacter</taxon>
    </lineage>
</organism>
<name>A0A1G7JYW4_RHOCA</name>
<feature type="chain" id="PRO_5010201412" description="Oxidoreductase" evidence="1">
    <location>
        <begin position="34"/>
        <end position="188"/>
    </location>
</feature>
<dbReference type="Proteomes" id="UP000183812">
    <property type="component" value="Unassembled WGS sequence"/>
</dbReference>
<dbReference type="InterPro" id="IPR036374">
    <property type="entry name" value="OxRdtase_Mopterin-bd_sf"/>
</dbReference>
<gene>
    <name evidence="2" type="ORF">SAMN04244550_02009</name>
</gene>
<protein>
    <recommendedName>
        <fullName evidence="4">Oxidoreductase</fullName>
    </recommendedName>
</protein>
<dbReference type="AlphaFoldDB" id="A0A1G7JYW4"/>
<evidence type="ECO:0000256" key="1">
    <source>
        <dbReference type="SAM" id="SignalP"/>
    </source>
</evidence>
<accession>A0A1G7JYW4</accession>